<organism evidence="1 2">
    <name type="scientific">Sinorhizobium mexicanum</name>
    <dbReference type="NCBI Taxonomy" id="375549"/>
    <lineage>
        <taxon>Bacteria</taxon>
        <taxon>Pseudomonadati</taxon>
        <taxon>Pseudomonadota</taxon>
        <taxon>Alphaproteobacteria</taxon>
        <taxon>Hyphomicrobiales</taxon>
        <taxon>Rhizobiaceae</taxon>
        <taxon>Sinorhizobium/Ensifer group</taxon>
        <taxon>Sinorhizobium</taxon>
    </lineage>
</organism>
<dbReference type="Pfam" id="PF08241">
    <property type="entry name" value="Methyltransf_11"/>
    <property type="match status" value="1"/>
</dbReference>
<dbReference type="PANTHER" id="PTHR43464:SF52">
    <property type="entry name" value="PUTATIVE-RELATED"/>
    <property type="match status" value="1"/>
</dbReference>
<dbReference type="InterPro" id="IPR029063">
    <property type="entry name" value="SAM-dependent_MTases_sf"/>
</dbReference>
<dbReference type="Proteomes" id="UP000510721">
    <property type="component" value="Plasmid pEmeITTGR7c"/>
</dbReference>
<dbReference type="KEGG" id="emx:FKV68_29590"/>
<dbReference type="Gene3D" id="3.40.50.150">
    <property type="entry name" value="Vaccinia Virus protein VP39"/>
    <property type="match status" value="1"/>
</dbReference>
<dbReference type="RefSeq" id="WP_180942382.1">
    <property type="nucleotide sequence ID" value="NZ_CP041241.1"/>
</dbReference>
<reference evidence="1 2" key="1">
    <citation type="submission" date="2019-06" db="EMBL/GenBank/DDBJ databases">
        <title>Complete genome sequence of Ensifer mexicanus ITTG R7 isolated from nodules of Acacia angustissima (Mill.) Kuntze.</title>
        <authorList>
            <person name="Rincon-Rosales R."/>
            <person name="Rogel M.A."/>
            <person name="Guerrero G."/>
            <person name="Rincon-Molina C.I."/>
            <person name="Lopez-Lopez A."/>
            <person name="Martinez-Romero E."/>
        </authorList>
    </citation>
    <scope>NUCLEOTIDE SEQUENCE [LARGE SCALE GENOMIC DNA]</scope>
    <source>
        <strain evidence="1 2">ITTG R7</strain>
        <plasmid evidence="2">pemeittgr7c</plasmid>
    </source>
</reference>
<keyword evidence="1" id="KW-0614">Plasmid</keyword>
<dbReference type="AlphaFoldDB" id="A0A859R3H2"/>
<geneLocation type="plasmid" evidence="2">
    <name>pemeittgr7c</name>
</geneLocation>
<keyword evidence="1" id="KW-0489">Methyltransferase</keyword>
<keyword evidence="1" id="KW-0808">Transferase</keyword>
<evidence type="ECO:0000313" key="2">
    <source>
        <dbReference type="Proteomes" id="UP000510721"/>
    </source>
</evidence>
<sequence>MSESALRQESAPATALTARDDRVQWLLGSILSNRFLPQPAPDSVFVGDGDFRAVGAEFLGHFIRMGGLQPESRVLDIGCGIGRMAVPLTQYLDFEKGRYSGIDPVEGGIAWCRRFITPAYPNFAFQRVDIAHDLYNPQGKISGKALRLPYADRHFDFVIMTSIVTHLPPDEVLVYLSEIGRLLRPGGRLFMTAFVVDPVAAANETGGRDPRLAFQRHGDGPCWFVPDLPPLAAVGFDDGFLDAALGRAGLTAVVKSLGSWRGQAADHYQDVFVAEHRGSAA</sequence>
<evidence type="ECO:0000313" key="1">
    <source>
        <dbReference type="EMBL" id="QLL65481.1"/>
    </source>
</evidence>
<proteinExistence type="predicted"/>
<dbReference type="CDD" id="cd02440">
    <property type="entry name" value="AdoMet_MTases"/>
    <property type="match status" value="1"/>
</dbReference>
<dbReference type="InterPro" id="IPR013216">
    <property type="entry name" value="Methyltransf_11"/>
</dbReference>
<name>A0A859R3H2_9HYPH</name>
<accession>A0A859R3H2</accession>
<protein>
    <submittedName>
        <fullName evidence="1">Class I SAM-dependent methyltransferase</fullName>
    </submittedName>
</protein>
<dbReference type="GO" id="GO:0032259">
    <property type="term" value="P:methylation"/>
    <property type="evidence" value="ECO:0007669"/>
    <property type="project" value="UniProtKB-KW"/>
</dbReference>
<dbReference type="PANTHER" id="PTHR43464">
    <property type="entry name" value="METHYLTRANSFERASE"/>
    <property type="match status" value="1"/>
</dbReference>
<keyword evidence="2" id="KW-1185">Reference proteome</keyword>
<dbReference type="GO" id="GO:0010420">
    <property type="term" value="F:polyprenyldihydroxybenzoate methyltransferase activity"/>
    <property type="evidence" value="ECO:0007669"/>
    <property type="project" value="TreeGrafter"/>
</dbReference>
<dbReference type="SUPFAM" id="SSF53335">
    <property type="entry name" value="S-adenosyl-L-methionine-dependent methyltransferases"/>
    <property type="match status" value="1"/>
</dbReference>
<dbReference type="EMBL" id="CP041241">
    <property type="protein sequence ID" value="QLL65481.1"/>
    <property type="molecule type" value="Genomic_DNA"/>
</dbReference>
<gene>
    <name evidence="1" type="ORF">FKV68_29590</name>
</gene>